<dbReference type="AlphaFoldDB" id="A0A179DB38"/>
<accession>A0A179DB38</accession>
<keyword evidence="3" id="KW-1185">Reference proteome</keyword>
<proteinExistence type="predicted"/>
<dbReference type="Proteomes" id="UP000078459">
    <property type="component" value="Unassembled WGS sequence"/>
</dbReference>
<dbReference type="SUPFAM" id="SSF81296">
    <property type="entry name" value="E set domains"/>
    <property type="match status" value="2"/>
</dbReference>
<organism evidence="2 3">
    <name type="scientific">Pedobacter psychrophilus</name>
    <dbReference type="NCBI Taxonomy" id="1826909"/>
    <lineage>
        <taxon>Bacteria</taxon>
        <taxon>Pseudomonadati</taxon>
        <taxon>Bacteroidota</taxon>
        <taxon>Sphingobacteriia</taxon>
        <taxon>Sphingobacteriales</taxon>
        <taxon>Sphingobacteriaceae</taxon>
        <taxon>Pedobacter</taxon>
    </lineage>
</organism>
<dbReference type="Gene3D" id="2.60.40.10">
    <property type="entry name" value="Immunoglobulins"/>
    <property type="match status" value="2"/>
</dbReference>
<evidence type="ECO:0000313" key="2">
    <source>
        <dbReference type="EMBL" id="OAQ38134.1"/>
    </source>
</evidence>
<dbReference type="InterPro" id="IPR014756">
    <property type="entry name" value="Ig_E-set"/>
</dbReference>
<dbReference type="SUPFAM" id="SSF101898">
    <property type="entry name" value="NHL repeat"/>
    <property type="match status" value="1"/>
</dbReference>
<dbReference type="InterPro" id="IPR013783">
    <property type="entry name" value="Ig-like_fold"/>
</dbReference>
<sequence>MFSLISCSKNNDPVPDPLIPPISGAVSISGISPDYGKSGTEIIVTGTNFSIKASENIVTLGGKAATVTAATATQLKIIAPADASHGNIEVKVGANIATSVIFNYEPIISSISATSGKVGDAIVITGQHFGTIIGDFEVKFNGTAAEITAATATTLSVKIPTGATSGLISVARKTKSPVNGPNFSVSAGSGGTSNGFTIINNSVTITNLLKSDGGDGRVLCMTLDESRNIAYACTVDQVVKIDLSTNAVSTIIKNSAYLNIPNGLPSAMDVDANGKVYVMAQFVGAVPPTGGNVFIIDPIAKTAKLLGNRYIGVSLVGSFGQNAPFQVMGNGEIIAIDQSFREVCKFSADLSVRTVIYTLPLVLETFVQLIKVNQNTARIVLTGISNKYYYDYSTSLGSKTNFDEPTGFKMISQTIGGNIKYGVAGEIIVDNNNKLSVQQRTTYTVGQLNNAQTSFDKKGSFIIESLFETSNVKFYNFVGLNGKNYFYADKNGNMYVHILGSAATETGIFKISLN</sequence>
<feature type="domain" description="IPT/TIG" evidence="1">
    <location>
        <begin position="106"/>
        <end position="174"/>
    </location>
</feature>
<evidence type="ECO:0000259" key="1">
    <source>
        <dbReference type="Pfam" id="PF01833"/>
    </source>
</evidence>
<evidence type="ECO:0000313" key="3">
    <source>
        <dbReference type="Proteomes" id="UP000078459"/>
    </source>
</evidence>
<dbReference type="InterPro" id="IPR002909">
    <property type="entry name" value="IPT_dom"/>
</dbReference>
<protein>
    <recommendedName>
        <fullName evidence="1">IPT/TIG domain-containing protein</fullName>
    </recommendedName>
</protein>
<comment type="caution">
    <text evidence="2">The sequence shown here is derived from an EMBL/GenBank/DDBJ whole genome shotgun (WGS) entry which is preliminary data.</text>
</comment>
<gene>
    <name evidence="2" type="ORF">A5893_15130</name>
</gene>
<reference evidence="2 3" key="2">
    <citation type="submission" date="2016-06" db="EMBL/GenBank/DDBJ databases">
        <title>Pedobacter psychrophilus sp. nov., isolated from Antarctic fragmentary rock.</title>
        <authorList>
            <person name="Svec P."/>
        </authorList>
    </citation>
    <scope>NUCLEOTIDE SEQUENCE [LARGE SCALE GENOMIC DNA]</scope>
    <source>
        <strain evidence="2 3">CCM 8644</strain>
    </source>
</reference>
<dbReference type="Pfam" id="PF01833">
    <property type="entry name" value="TIG"/>
    <property type="match status" value="2"/>
</dbReference>
<reference evidence="2 3" key="1">
    <citation type="submission" date="2016-04" db="EMBL/GenBank/DDBJ databases">
        <authorList>
            <person name="Evans L.H."/>
            <person name="Alamgir A."/>
            <person name="Owens N."/>
            <person name="Weber N.D."/>
            <person name="Virtaneva K."/>
            <person name="Barbian K."/>
            <person name="Babar A."/>
            <person name="Rosenke K."/>
        </authorList>
    </citation>
    <scope>NUCLEOTIDE SEQUENCE [LARGE SCALE GENOMIC DNA]</scope>
    <source>
        <strain evidence="2 3">CCM 8644</strain>
    </source>
</reference>
<name>A0A179DB38_9SPHI</name>
<feature type="domain" description="IPT/TIG" evidence="1">
    <location>
        <begin position="27"/>
        <end position="94"/>
    </location>
</feature>
<dbReference type="EMBL" id="LWHJ01000031">
    <property type="protein sequence ID" value="OAQ38134.1"/>
    <property type="molecule type" value="Genomic_DNA"/>
</dbReference>
<dbReference type="STRING" id="1826909.A5893_15130"/>